<gene>
    <name evidence="7" type="ORF">CUJ83_12665</name>
</gene>
<accession>A0AAP2REF9</accession>
<keyword evidence="8" id="KW-1185">Reference proteome</keyword>
<evidence type="ECO:0000256" key="3">
    <source>
        <dbReference type="ARBA" id="ARBA00022989"/>
    </source>
</evidence>
<dbReference type="AlphaFoldDB" id="A0AAP2REF9"/>
<evidence type="ECO:0000259" key="6">
    <source>
        <dbReference type="Pfam" id="PF06803"/>
    </source>
</evidence>
<keyword evidence="2 5" id="KW-0812">Transmembrane</keyword>
<dbReference type="RefSeq" id="WP_230742705.1">
    <property type="nucleotide sequence ID" value="NZ_PGCK01000011.1"/>
</dbReference>
<dbReference type="InterPro" id="IPR010652">
    <property type="entry name" value="DUF1232"/>
</dbReference>
<keyword evidence="4 5" id="KW-0472">Membrane</keyword>
<evidence type="ECO:0000256" key="2">
    <source>
        <dbReference type="ARBA" id="ARBA00022692"/>
    </source>
</evidence>
<comment type="subcellular location">
    <subcellularLocation>
        <location evidence="1">Endomembrane system</location>
        <topology evidence="1">Multi-pass membrane protein</topology>
    </subcellularLocation>
</comment>
<dbReference type="Proteomes" id="UP001320159">
    <property type="component" value="Unassembled WGS sequence"/>
</dbReference>
<comment type="caution">
    <text evidence="7">The sequence shown here is derived from an EMBL/GenBank/DDBJ whole genome shotgun (WGS) entry which is preliminary data.</text>
</comment>
<reference evidence="7 8" key="1">
    <citation type="submission" date="2017-11" db="EMBL/GenBank/DDBJ databases">
        <title>Isolation and Characterization of Family Methanocellaceae Species from Potential Methane Hydrate Area Offshore Southwestern Taiwan.</title>
        <authorList>
            <person name="Zhang W.-L."/>
            <person name="Chen W.-C."/>
            <person name="Lai M.-C."/>
            <person name="Chen S.-C."/>
        </authorList>
    </citation>
    <scope>NUCLEOTIDE SEQUENCE [LARGE SCALE GENOMIC DNA]</scope>
    <source>
        <strain evidence="7 8">CWC-04</strain>
    </source>
</reference>
<proteinExistence type="predicted"/>
<name>A0AAP2REF9_9EURY</name>
<evidence type="ECO:0000313" key="8">
    <source>
        <dbReference type="Proteomes" id="UP001320159"/>
    </source>
</evidence>
<evidence type="ECO:0000256" key="1">
    <source>
        <dbReference type="ARBA" id="ARBA00004127"/>
    </source>
</evidence>
<dbReference type="GO" id="GO:0012505">
    <property type="term" value="C:endomembrane system"/>
    <property type="evidence" value="ECO:0007669"/>
    <property type="project" value="UniProtKB-SubCell"/>
</dbReference>
<dbReference type="EMBL" id="PGCK01000011">
    <property type="protein sequence ID" value="MCD1295848.1"/>
    <property type="molecule type" value="Genomic_DNA"/>
</dbReference>
<dbReference type="Pfam" id="PF06803">
    <property type="entry name" value="DUF1232"/>
    <property type="match status" value="1"/>
</dbReference>
<evidence type="ECO:0000313" key="7">
    <source>
        <dbReference type="EMBL" id="MCD1295848.1"/>
    </source>
</evidence>
<feature type="transmembrane region" description="Helical" evidence="5">
    <location>
        <begin position="50"/>
        <end position="73"/>
    </location>
</feature>
<sequence length="134" mass="14992">MVEYEKHYSDSSFQGKIKKYGKKAGMKAVYSGLVLYYSLQNEKMPIKSRLAIIAALGYFIFAMDAVPDILIGMGYTDDITVLMGTLMLVSKYVDEEAKQKARNRVISLFGIKDTEAMDNVDKGLRLGDKSQAMP</sequence>
<feature type="domain" description="DUF1232" evidence="6">
    <location>
        <begin position="49"/>
        <end position="83"/>
    </location>
</feature>
<evidence type="ECO:0000256" key="5">
    <source>
        <dbReference type="SAM" id="Phobius"/>
    </source>
</evidence>
<organism evidence="7 8">
    <name type="scientific">Methanooceanicella nereidis</name>
    <dbReference type="NCBI Taxonomy" id="2052831"/>
    <lineage>
        <taxon>Archaea</taxon>
        <taxon>Methanobacteriati</taxon>
        <taxon>Methanobacteriota</taxon>
        <taxon>Stenosarchaea group</taxon>
        <taxon>Methanomicrobia</taxon>
        <taxon>Methanocellales</taxon>
        <taxon>Methanocellaceae</taxon>
        <taxon>Methanooceanicella</taxon>
    </lineage>
</organism>
<evidence type="ECO:0000256" key="4">
    <source>
        <dbReference type="ARBA" id="ARBA00023136"/>
    </source>
</evidence>
<keyword evidence="3 5" id="KW-1133">Transmembrane helix</keyword>
<protein>
    <recommendedName>
        <fullName evidence="6">DUF1232 domain-containing protein</fullName>
    </recommendedName>
</protein>